<comment type="function">
    <text evidence="10">Catalyzes the condensation of 2 ATP molecules into cyclic di-AMP (c-di-AMP), a second messenger used to regulate differing processes in different bacteria.</text>
</comment>
<dbReference type="PANTHER" id="PTHR34185:SF1">
    <property type="entry name" value="DIADENYLATE CYCLASE"/>
    <property type="match status" value="1"/>
</dbReference>
<evidence type="ECO:0000256" key="6">
    <source>
        <dbReference type="ARBA" id="ARBA00022741"/>
    </source>
</evidence>
<comment type="similarity">
    <text evidence="10">Belongs to the adenylate cyclase family. DacA/CdaA subfamily.</text>
</comment>
<reference evidence="12" key="1">
    <citation type="journal article" date="2020" name="mSystems">
        <title>Genome- and Community-Level Interaction Insights into Carbon Utilization and Element Cycling Functions of Hydrothermarchaeota in Hydrothermal Sediment.</title>
        <authorList>
            <person name="Zhou Z."/>
            <person name="Liu Y."/>
            <person name="Xu W."/>
            <person name="Pan J."/>
            <person name="Luo Z.H."/>
            <person name="Li M."/>
        </authorList>
    </citation>
    <scope>NUCLEOTIDE SEQUENCE [LARGE SCALE GENOMIC DNA]</scope>
    <source>
        <strain evidence="12">SpSt-132</strain>
    </source>
</reference>
<dbReference type="Gene3D" id="3.40.1700.10">
    <property type="entry name" value="DNA integrity scanning protein, DisA, N-terminal domain"/>
    <property type="match status" value="1"/>
</dbReference>
<dbReference type="SUPFAM" id="SSF143597">
    <property type="entry name" value="YojJ-like"/>
    <property type="match status" value="1"/>
</dbReference>
<dbReference type="NCBIfam" id="TIGR00159">
    <property type="entry name" value="diadenylate cyclase CdaA"/>
    <property type="match status" value="1"/>
</dbReference>
<dbReference type="AlphaFoldDB" id="A0A7C2V8H3"/>
<protein>
    <recommendedName>
        <fullName evidence="10">Diadenylate cyclase</fullName>
        <shortName evidence="10">DAC</shortName>
        <ecNumber evidence="10">2.7.7.85</ecNumber>
    </recommendedName>
    <alternativeName>
        <fullName evidence="10">Cyclic-di-AMP synthase</fullName>
        <shortName evidence="10">c-di-AMP synthase</shortName>
    </alternativeName>
</protein>
<dbReference type="EC" id="2.7.7.85" evidence="10"/>
<comment type="catalytic activity">
    <reaction evidence="1 10">
        <text>2 ATP = 3',3'-c-di-AMP + 2 diphosphate</text>
        <dbReference type="Rhea" id="RHEA:35655"/>
        <dbReference type="ChEBI" id="CHEBI:30616"/>
        <dbReference type="ChEBI" id="CHEBI:33019"/>
        <dbReference type="ChEBI" id="CHEBI:71500"/>
        <dbReference type="EC" id="2.7.7.85"/>
    </reaction>
</comment>
<accession>A0A7C2V8H3</accession>
<keyword evidence="4 10" id="KW-0812">Transmembrane</keyword>
<comment type="caution">
    <text evidence="12">The sequence shown here is derived from an EMBL/GenBank/DDBJ whole genome shotgun (WGS) entry which is preliminary data.</text>
</comment>
<dbReference type="InterPro" id="IPR045585">
    <property type="entry name" value="CdaA_N"/>
</dbReference>
<evidence type="ECO:0000313" key="12">
    <source>
        <dbReference type="EMBL" id="HEW46941.1"/>
    </source>
</evidence>
<dbReference type="GO" id="GO:0004016">
    <property type="term" value="F:adenylate cyclase activity"/>
    <property type="evidence" value="ECO:0007669"/>
    <property type="project" value="UniProtKB-UniRule"/>
</dbReference>
<keyword evidence="6 10" id="KW-0547">Nucleotide-binding</keyword>
<dbReference type="Pfam" id="PF02457">
    <property type="entry name" value="DAC"/>
    <property type="match status" value="1"/>
</dbReference>
<evidence type="ECO:0000256" key="3">
    <source>
        <dbReference type="ARBA" id="ARBA00022679"/>
    </source>
</evidence>
<evidence type="ECO:0000256" key="5">
    <source>
        <dbReference type="ARBA" id="ARBA00022695"/>
    </source>
</evidence>
<dbReference type="InterPro" id="IPR003390">
    <property type="entry name" value="DNA_integrity_scan_DisA_N"/>
</dbReference>
<comment type="subunit">
    <text evidence="10">Probably a homodimer.</text>
</comment>
<evidence type="ECO:0000256" key="4">
    <source>
        <dbReference type="ARBA" id="ARBA00022692"/>
    </source>
</evidence>
<feature type="domain" description="DAC" evidence="11">
    <location>
        <begin position="82"/>
        <end position="238"/>
    </location>
</feature>
<dbReference type="InterPro" id="IPR050338">
    <property type="entry name" value="DisA"/>
</dbReference>
<feature type="transmembrane region" description="Helical" evidence="10">
    <location>
        <begin position="44"/>
        <end position="63"/>
    </location>
</feature>
<dbReference type="EMBL" id="DSFP01000081">
    <property type="protein sequence ID" value="HEW46941.1"/>
    <property type="molecule type" value="Genomic_DNA"/>
</dbReference>
<keyword evidence="5 10" id="KW-0548">Nucleotidyltransferase</keyword>
<evidence type="ECO:0000256" key="7">
    <source>
        <dbReference type="ARBA" id="ARBA00022840"/>
    </source>
</evidence>
<keyword evidence="8 10" id="KW-1133">Transmembrane helix</keyword>
<evidence type="ECO:0000256" key="1">
    <source>
        <dbReference type="ARBA" id="ARBA00000877"/>
    </source>
</evidence>
<proteinExistence type="inferred from homology"/>
<keyword evidence="9 10" id="KW-0472">Membrane</keyword>
<name>A0A7C2V8H3_9AQUI</name>
<dbReference type="InterPro" id="IPR014046">
    <property type="entry name" value="C-di-AMP_synthase"/>
</dbReference>
<dbReference type="FunFam" id="3.40.1700.10:FF:000002">
    <property type="entry name" value="Diadenylate cyclase"/>
    <property type="match status" value="1"/>
</dbReference>
<sequence>MASFDFLKVISWKDLLDILSVSLFFYGILYFLRITKGFQIFKGLGLLAIFWLVAELLGLSTLSWVFEKLWTVGLFSLVVIFQPEIRKALSRLGQKTGVPVIKPVGERVVDRVVRASSFLSERQIGGLIVIERSQSVDGVVEGCVLIDSLVSVELLITIFNPLSPLHDGAVVIRGDRVVYASCILPLSKSSKLPKKYGTRHRAALGISEETDALCVVVSEETGEISLAVDGKLQRNLDPEMLRTLLIKELRIENA</sequence>
<evidence type="ECO:0000256" key="9">
    <source>
        <dbReference type="ARBA" id="ARBA00023136"/>
    </source>
</evidence>
<evidence type="ECO:0000256" key="8">
    <source>
        <dbReference type="ARBA" id="ARBA00022989"/>
    </source>
</evidence>
<dbReference type="GO" id="GO:0005524">
    <property type="term" value="F:ATP binding"/>
    <property type="evidence" value="ECO:0007669"/>
    <property type="project" value="UniProtKB-UniRule"/>
</dbReference>
<dbReference type="PANTHER" id="PTHR34185">
    <property type="entry name" value="DIADENYLATE CYCLASE"/>
    <property type="match status" value="1"/>
</dbReference>
<comment type="caution">
    <text evidence="10">Lacks conserved residue(s) required for the propagation of feature annotation.</text>
</comment>
<dbReference type="HAMAP" id="MF_01499">
    <property type="entry name" value="DacA"/>
    <property type="match status" value="1"/>
</dbReference>
<organism evidence="12">
    <name type="scientific">Hydrogenobacter sp</name>
    <dbReference type="NCBI Taxonomy" id="2152829"/>
    <lineage>
        <taxon>Bacteria</taxon>
        <taxon>Pseudomonadati</taxon>
        <taxon>Aquificota</taxon>
        <taxon>Aquificia</taxon>
        <taxon>Aquificales</taxon>
        <taxon>Aquificaceae</taxon>
        <taxon>Hydrogenobacter</taxon>
    </lineage>
</organism>
<dbReference type="GO" id="GO:0106408">
    <property type="term" value="F:diadenylate cyclase activity"/>
    <property type="evidence" value="ECO:0007669"/>
    <property type="project" value="UniProtKB-EC"/>
</dbReference>
<evidence type="ECO:0000259" key="11">
    <source>
        <dbReference type="PROSITE" id="PS51794"/>
    </source>
</evidence>
<dbReference type="InterPro" id="IPR036888">
    <property type="entry name" value="DNA_integrity_DisA_N_sf"/>
</dbReference>
<keyword evidence="2 10" id="KW-1003">Cell membrane</keyword>
<feature type="transmembrane region" description="Helical" evidence="10">
    <location>
        <begin position="15"/>
        <end position="32"/>
    </location>
</feature>
<dbReference type="GO" id="GO:0006171">
    <property type="term" value="P:cAMP biosynthetic process"/>
    <property type="evidence" value="ECO:0007669"/>
    <property type="project" value="InterPro"/>
</dbReference>
<dbReference type="Pfam" id="PF19293">
    <property type="entry name" value="CdaA_N"/>
    <property type="match status" value="1"/>
</dbReference>
<dbReference type="PROSITE" id="PS51794">
    <property type="entry name" value="DAC"/>
    <property type="match status" value="1"/>
</dbReference>
<evidence type="ECO:0000256" key="2">
    <source>
        <dbReference type="ARBA" id="ARBA00022475"/>
    </source>
</evidence>
<dbReference type="PIRSF" id="PIRSF004793">
    <property type="entry name" value="UCP004793"/>
    <property type="match status" value="1"/>
</dbReference>
<keyword evidence="7 10" id="KW-0067">ATP-binding</keyword>
<gene>
    <name evidence="10" type="primary">dacA</name>
    <name evidence="12" type="ORF">ENO47_09840</name>
</gene>
<keyword evidence="3 10" id="KW-0808">Transferase</keyword>
<evidence type="ECO:0000256" key="10">
    <source>
        <dbReference type="HAMAP-Rule" id="MF_01499"/>
    </source>
</evidence>
<dbReference type="InterPro" id="IPR034701">
    <property type="entry name" value="CdaA"/>
</dbReference>